<dbReference type="Gene3D" id="1.20.5.340">
    <property type="match status" value="1"/>
</dbReference>
<keyword evidence="1" id="KW-0175">Coiled coil</keyword>
<evidence type="ECO:0000256" key="1">
    <source>
        <dbReference type="SAM" id="Coils"/>
    </source>
</evidence>
<accession>A0A3M0KJN7</accession>
<dbReference type="GO" id="GO:0030154">
    <property type="term" value="P:cell differentiation"/>
    <property type="evidence" value="ECO:0007669"/>
    <property type="project" value="TreeGrafter"/>
</dbReference>
<feature type="compositionally biased region" description="Low complexity" evidence="2">
    <location>
        <begin position="27"/>
        <end position="37"/>
    </location>
</feature>
<sequence length="243" mass="26391">MPFPLRTLEPLKLCRLEEAGGDGAERGGPAPGDHAGAAEGGGGRRRGAVPLFGTLEQVSSYALVSLLMQLSDLSRCAGDIFGGILSEADSLCHRNARLQRRLGALEELLARLDHRKVKIRNGYGRKQKGDNGVRTERFCTSRIGDLVGNPAMGNWKERKAGENEASFVSQSSCPAFVLMVKKTHGVKVWVDLRFAFSNISFDLELLNMNLEQKSSIEEVDGWVVILKLPSPMLTSSGLSPSLL</sequence>
<feature type="region of interest" description="Disordered" evidence="2">
    <location>
        <begin position="19"/>
        <end position="43"/>
    </location>
</feature>
<protein>
    <submittedName>
        <fullName evidence="3">Uncharacterized protein</fullName>
    </submittedName>
</protein>
<dbReference type="FunFam" id="1.20.5.340:FF:000049">
    <property type="entry name" value="NHS-like protein 1"/>
    <property type="match status" value="1"/>
</dbReference>
<reference evidence="3 4" key="1">
    <citation type="submission" date="2018-07" db="EMBL/GenBank/DDBJ databases">
        <title>A high quality draft genome assembly of the barn swallow (H. rustica rustica).</title>
        <authorList>
            <person name="Formenti G."/>
            <person name="Chiara M."/>
            <person name="Poveda L."/>
            <person name="Francoijs K.-J."/>
            <person name="Bonisoli-Alquati A."/>
            <person name="Canova L."/>
            <person name="Gianfranceschi L."/>
            <person name="Horner D.S."/>
            <person name="Saino N."/>
        </authorList>
    </citation>
    <scope>NUCLEOTIDE SEQUENCE [LARGE SCALE GENOMIC DNA]</scope>
    <source>
        <strain evidence="3">Chelidonia</strain>
        <tissue evidence="3">Blood</tissue>
    </source>
</reference>
<proteinExistence type="predicted"/>
<name>A0A3M0KJN7_HIRRU</name>
<evidence type="ECO:0000256" key="2">
    <source>
        <dbReference type="SAM" id="MobiDB-lite"/>
    </source>
</evidence>
<comment type="caution">
    <text evidence="3">The sequence shown here is derived from an EMBL/GenBank/DDBJ whole genome shotgun (WGS) entry which is preliminary data.</text>
</comment>
<evidence type="ECO:0000313" key="4">
    <source>
        <dbReference type="Proteomes" id="UP000269221"/>
    </source>
</evidence>
<evidence type="ECO:0000313" key="3">
    <source>
        <dbReference type="EMBL" id="RMC12851.1"/>
    </source>
</evidence>
<keyword evidence="4" id="KW-1185">Reference proteome</keyword>
<gene>
    <name evidence="3" type="ORF">DUI87_10376</name>
</gene>
<dbReference type="AlphaFoldDB" id="A0A3M0KJN7"/>
<dbReference type="PANTHER" id="PTHR23039">
    <property type="entry name" value="NANCE-HORAN SYNDROME PROTEIN"/>
    <property type="match status" value="1"/>
</dbReference>
<dbReference type="STRING" id="333673.A0A3M0KJN7"/>
<organism evidence="3 4">
    <name type="scientific">Hirundo rustica rustica</name>
    <dbReference type="NCBI Taxonomy" id="333673"/>
    <lineage>
        <taxon>Eukaryota</taxon>
        <taxon>Metazoa</taxon>
        <taxon>Chordata</taxon>
        <taxon>Craniata</taxon>
        <taxon>Vertebrata</taxon>
        <taxon>Euteleostomi</taxon>
        <taxon>Archelosauria</taxon>
        <taxon>Archosauria</taxon>
        <taxon>Dinosauria</taxon>
        <taxon>Saurischia</taxon>
        <taxon>Theropoda</taxon>
        <taxon>Coelurosauria</taxon>
        <taxon>Aves</taxon>
        <taxon>Neognathae</taxon>
        <taxon>Neoaves</taxon>
        <taxon>Telluraves</taxon>
        <taxon>Australaves</taxon>
        <taxon>Passeriformes</taxon>
        <taxon>Sylvioidea</taxon>
        <taxon>Hirundinidae</taxon>
        <taxon>Hirundo</taxon>
    </lineage>
</organism>
<feature type="coiled-coil region" evidence="1">
    <location>
        <begin position="88"/>
        <end position="115"/>
    </location>
</feature>
<dbReference type="Proteomes" id="UP000269221">
    <property type="component" value="Unassembled WGS sequence"/>
</dbReference>
<dbReference type="PANTHER" id="PTHR23039:SF3">
    <property type="entry name" value="NHS-LIKE PROTEIN 1"/>
    <property type="match status" value="1"/>
</dbReference>
<dbReference type="EMBL" id="QRBI01000106">
    <property type="protein sequence ID" value="RMC12851.1"/>
    <property type="molecule type" value="Genomic_DNA"/>
</dbReference>
<dbReference type="OrthoDB" id="9397106at2759"/>